<reference evidence="14" key="2">
    <citation type="submission" date="2025-05" db="UniProtKB">
        <authorList>
            <consortium name="EnsemblMetazoa"/>
        </authorList>
    </citation>
    <scope>IDENTIFICATION</scope>
    <source>
        <strain evidence="14">Foshan</strain>
    </source>
</reference>
<organism evidence="14 15">
    <name type="scientific">Aedes albopictus</name>
    <name type="common">Asian tiger mosquito</name>
    <name type="synonym">Stegomyia albopicta</name>
    <dbReference type="NCBI Taxonomy" id="7160"/>
    <lineage>
        <taxon>Eukaryota</taxon>
        <taxon>Metazoa</taxon>
        <taxon>Ecdysozoa</taxon>
        <taxon>Arthropoda</taxon>
        <taxon>Hexapoda</taxon>
        <taxon>Insecta</taxon>
        <taxon>Pterygota</taxon>
        <taxon>Neoptera</taxon>
        <taxon>Endopterygota</taxon>
        <taxon>Diptera</taxon>
        <taxon>Nematocera</taxon>
        <taxon>Culicoidea</taxon>
        <taxon>Culicidae</taxon>
        <taxon>Culicinae</taxon>
        <taxon>Aedini</taxon>
        <taxon>Aedes</taxon>
        <taxon>Stegomyia</taxon>
    </lineage>
</organism>
<feature type="domain" description="p53 DNA-binding" evidence="13">
    <location>
        <begin position="137"/>
        <end position="328"/>
    </location>
</feature>
<evidence type="ECO:0000256" key="6">
    <source>
        <dbReference type="ARBA" id="ARBA00022833"/>
    </source>
</evidence>
<evidence type="ECO:0000313" key="14">
    <source>
        <dbReference type="EnsemblMetazoa" id="AALFPA23_017537.P25601"/>
    </source>
</evidence>
<dbReference type="PANTHER" id="PTHR11447">
    <property type="entry name" value="CELLULAR TUMOR ANTIGEN P53"/>
    <property type="match status" value="1"/>
</dbReference>
<evidence type="ECO:0000256" key="10">
    <source>
        <dbReference type="ARBA" id="ARBA00023163"/>
    </source>
</evidence>
<reference evidence="15" key="1">
    <citation type="journal article" date="2015" name="Proc. Natl. Acad. Sci. U.S.A.">
        <title>Genome sequence of the Asian Tiger mosquito, Aedes albopictus, reveals insights into its biology, genetics, and evolution.</title>
        <authorList>
            <person name="Chen X.G."/>
            <person name="Jiang X."/>
            <person name="Gu J."/>
            <person name="Xu M."/>
            <person name="Wu Y."/>
            <person name="Deng Y."/>
            <person name="Zhang C."/>
            <person name="Bonizzoni M."/>
            <person name="Dermauw W."/>
            <person name="Vontas J."/>
            <person name="Armbruster P."/>
            <person name="Huang X."/>
            <person name="Yang Y."/>
            <person name="Zhang H."/>
            <person name="He W."/>
            <person name="Peng H."/>
            <person name="Liu Y."/>
            <person name="Wu K."/>
            <person name="Chen J."/>
            <person name="Lirakis M."/>
            <person name="Topalis P."/>
            <person name="Van Leeuwen T."/>
            <person name="Hall A.B."/>
            <person name="Jiang X."/>
            <person name="Thorpe C."/>
            <person name="Mueller R.L."/>
            <person name="Sun C."/>
            <person name="Waterhouse R.M."/>
            <person name="Yan G."/>
            <person name="Tu Z.J."/>
            <person name="Fang X."/>
            <person name="James A.A."/>
        </authorList>
    </citation>
    <scope>NUCLEOTIDE SEQUENCE [LARGE SCALE GENOMIC DNA]</scope>
    <source>
        <strain evidence="15">Foshan</strain>
    </source>
</reference>
<keyword evidence="9" id="KW-0010">Activator</keyword>
<evidence type="ECO:0000256" key="2">
    <source>
        <dbReference type="ARBA" id="ARBA00004123"/>
    </source>
</evidence>
<dbReference type="PRINTS" id="PR00386">
    <property type="entry name" value="P53SUPPRESSR"/>
</dbReference>
<evidence type="ECO:0000256" key="7">
    <source>
        <dbReference type="ARBA" id="ARBA00023015"/>
    </source>
</evidence>
<keyword evidence="7" id="KW-0805">Transcription regulation</keyword>
<proteinExistence type="inferred from homology"/>
<evidence type="ECO:0000256" key="12">
    <source>
        <dbReference type="SAM" id="MobiDB-lite"/>
    </source>
</evidence>
<keyword evidence="4" id="KW-0053">Apoptosis</keyword>
<dbReference type="InterPro" id="IPR002117">
    <property type="entry name" value="p53_tumour_suppressor"/>
</dbReference>
<keyword evidence="11" id="KW-0539">Nucleus</keyword>
<evidence type="ECO:0000256" key="3">
    <source>
        <dbReference type="ARBA" id="ARBA00006167"/>
    </source>
</evidence>
<evidence type="ECO:0000256" key="11">
    <source>
        <dbReference type="ARBA" id="ARBA00023242"/>
    </source>
</evidence>
<dbReference type="InterPro" id="IPR011615">
    <property type="entry name" value="p53_DNA-bd"/>
</dbReference>
<name>A0ABM1ZDS0_AEDAL</name>
<dbReference type="SUPFAM" id="SSF49417">
    <property type="entry name" value="p53-like transcription factors"/>
    <property type="match status" value="1"/>
</dbReference>
<dbReference type="Proteomes" id="UP000069940">
    <property type="component" value="Unassembled WGS sequence"/>
</dbReference>
<comment type="similarity">
    <text evidence="3">Belongs to the p53 family.</text>
</comment>
<protein>
    <recommendedName>
        <fullName evidence="13">p53 DNA-binding domain-containing protein</fullName>
    </recommendedName>
</protein>
<sequence>MIKMISPDGCSTCSSSTQSSISYEEKFINFQHTCFVTLRKTFEMVDSQDTNQTYGHQDSHAVDECDAAQLIQIPTNELMDLDSDILLDYHDVLKIESMEGALLMQDQELDQKLTVIQQTPAVMALLEHLDRTPTLDELENPAYNFNVELSGETSGKSSWMFSARLNKVFVKMDQACTFNISYQTLTHQELYLRVMMVCSAPEDMHQPVYRCENHRGGGNNNAKVPDEVKAHVMRCFNPSARYVGTENGVAFKDRLAVLIPLGMTAQEQVGLNVSLQFVCQNSCRIINRRATAVIFSLEDAQGQILGKKSLHLKVCSCPKRDKLKEEEGMAPTKRKSDTQLQAPPGKKVSKVTSVKRHLDQHQRRHTPSPTSGKLAFIKKEMSSDSLDRYQKARSITPSNSQEMVQLNGIPVTVMLPSVEMAHKVAEYAFQVVAAELVSSGPNEPNEESRKLAAYLTSIRRVQKSLSTGRTGINTNASTDSE</sequence>
<keyword evidence="5" id="KW-0479">Metal-binding</keyword>
<keyword evidence="15" id="KW-1185">Reference proteome</keyword>
<evidence type="ECO:0000256" key="5">
    <source>
        <dbReference type="ARBA" id="ARBA00022723"/>
    </source>
</evidence>
<evidence type="ECO:0000256" key="8">
    <source>
        <dbReference type="ARBA" id="ARBA00023125"/>
    </source>
</evidence>
<dbReference type="EnsemblMetazoa" id="AALFPA23_017537.R25601">
    <property type="protein sequence ID" value="AALFPA23_017537.P25601"/>
    <property type="gene ID" value="AALFPA23_017537"/>
</dbReference>
<feature type="region of interest" description="Disordered" evidence="12">
    <location>
        <begin position="324"/>
        <end position="372"/>
    </location>
</feature>
<comment type="subcellular location">
    <subcellularLocation>
        <location evidence="2">Nucleus</location>
    </subcellularLocation>
</comment>
<dbReference type="CDD" id="cd08367">
    <property type="entry name" value="P53"/>
    <property type="match status" value="1"/>
</dbReference>
<evidence type="ECO:0000313" key="15">
    <source>
        <dbReference type="Proteomes" id="UP000069940"/>
    </source>
</evidence>
<dbReference type="Pfam" id="PF00870">
    <property type="entry name" value="P53"/>
    <property type="match status" value="1"/>
</dbReference>
<evidence type="ECO:0000256" key="1">
    <source>
        <dbReference type="ARBA" id="ARBA00001947"/>
    </source>
</evidence>
<dbReference type="GeneID" id="109417254"/>
<keyword evidence="8" id="KW-0238">DNA-binding</keyword>
<dbReference type="PANTHER" id="PTHR11447:SF16">
    <property type="entry name" value="P53 PROTEIN LONG FORM VARIANT 1"/>
    <property type="match status" value="1"/>
</dbReference>
<evidence type="ECO:0000256" key="4">
    <source>
        <dbReference type="ARBA" id="ARBA00022703"/>
    </source>
</evidence>
<keyword evidence="10" id="KW-0804">Transcription</keyword>
<accession>A0ABM1ZDS0</accession>
<dbReference type="RefSeq" id="XP_062698682.1">
    <property type="nucleotide sequence ID" value="XM_062842698.1"/>
</dbReference>
<dbReference type="InterPro" id="IPR008967">
    <property type="entry name" value="p53-like_TF_DNA-bd_sf"/>
</dbReference>
<evidence type="ECO:0000259" key="13">
    <source>
        <dbReference type="Pfam" id="PF00870"/>
    </source>
</evidence>
<evidence type="ECO:0000256" key="9">
    <source>
        <dbReference type="ARBA" id="ARBA00023159"/>
    </source>
</evidence>
<comment type="cofactor">
    <cofactor evidence="1">
        <name>Zn(2+)</name>
        <dbReference type="ChEBI" id="CHEBI:29105"/>
    </cofactor>
</comment>
<dbReference type="InterPro" id="IPR012346">
    <property type="entry name" value="p53/RUNT-type_TF_DNA-bd_sf"/>
</dbReference>
<dbReference type="Gene3D" id="2.60.40.720">
    <property type="match status" value="1"/>
</dbReference>
<keyword evidence="6" id="KW-0862">Zinc</keyword>